<organism evidence="1 3">
    <name type="scientific">Quercus suber</name>
    <name type="common">Cork oak</name>
    <dbReference type="NCBI Taxonomy" id="58331"/>
    <lineage>
        <taxon>Eukaryota</taxon>
        <taxon>Viridiplantae</taxon>
        <taxon>Streptophyta</taxon>
        <taxon>Embryophyta</taxon>
        <taxon>Tracheophyta</taxon>
        <taxon>Spermatophyta</taxon>
        <taxon>Magnoliopsida</taxon>
        <taxon>eudicotyledons</taxon>
        <taxon>Gunneridae</taxon>
        <taxon>Pentapetalae</taxon>
        <taxon>rosids</taxon>
        <taxon>fabids</taxon>
        <taxon>Fagales</taxon>
        <taxon>Fagaceae</taxon>
        <taxon>Quercus</taxon>
    </lineage>
</organism>
<evidence type="ECO:0000313" key="1">
    <source>
        <dbReference type="EMBL" id="KAK7849628.1"/>
    </source>
</evidence>
<name>A0AAW0LGS9_QUESU</name>
<dbReference type="InterPro" id="IPR036249">
    <property type="entry name" value="Thioredoxin-like_sf"/>
</dbReference>
<dbReference type="EMBL" id="PKMF04000028">
    <property type="protein sequence ID" value="KAK7857337.1"/>
    <property type="molecule type" value="Genomic_DNA"/>
</dbReference>
<keyword evidence="3" id="KW-1185">Reference proteome</keyword>
<gene>
    <name evidence="1" type="ORF">CFP56_002663</name>
    <name evidence="2" type="ORF">CFP56_018603</name>
</gene>
<reference evidence="1 3" key="2">
    <citation type="journal article" date="2018" name="Sci. Data">
        <title>The draft genome sequence of cork oak.</title>
        <authorList>
            <person name="Ramos A.M."/>
            <person name="Usie A."/>
            <person name="Barbosa P."/>
            <person name="Barros P.M."/>
            <person name="Capote T."/>
            <person name="Chaves I."/>
            <person name="Simoes F."/>
            <person name="Abreu I."/>
            <person name="Carrasquinho I."/>
            <person name="Faro C."/>
            <person name="Guimaraes J.B."/>
            <person name="Mendonca D."/>
            <person name="Nobrega F."/>
            <person name="Rodrigues L."/>
            <person name="Saibo N.J.M."/>
            <person name="Varela M.C."/>
            <person name="Egas C."/>
            <person name="Matos J."/>
            <person name="Miguel C.M."/>
            <person name="Oliveira M.M."/>
            <person name="Ricardo C.P."/>
            <person name="Goncalves S."/>
        </authorList>
    </citation>
    <scope>NUCLEOTIDE SEQUENCE [LARGE SCALE GENOMIC DNA]</scope>
    <source>
        <strain evidence="3">cv. HL8</strain>
        <strain evidence="1">HL8</strain>
    </source>
</reference>
<reference evidence="1" key="1">
    <citation type="submission" date="2017-12" db="EMBL/GenBank/DDBJ databases">
        <authorList>
            <person name="Barbosa P."/>
            <person name="Usie A."/>
            <person name="Ramos A.M."/>
        </authorList>
    </citation>
    <scope>NUCLEOTIDE SEQUENCE</scope>
    <source>
        <strain evidence="1">HL8</strain>
        <tissue evidence="1">Leaves</tissue>
    </source>
</reference>
<comment type="caution">
    <text evidence="1">The sequence shown here is derived from an EMBL/GenBank/DDBJ whole genome shotgun (WGS) entry which is preliminary data.</text>
</comment>
<evidence type="ECO:0000313" key="2">
    <source>
        <dbReference type="EMBL" id="KAK7857337.1"/>
    </source>
</evidence>
<sequence length="116" mass="13555">MHQRITLRLNQRREKPRRTWTTSVDGVGVGVAQIIEKQVLMVAKAMEDKLDEEISTLDCLDLDDLEVLRERRLQQMKKMAEKRSCWISLNHGEYTEIFSDKDFFSTIKASDLPLIC</sequence>
<dbReference type="Proteomes" id="UP000237347">
    <property type="component" value="Unassembled WGS sequence"/>
</dbReference>
<accession>A0AAW0LGS9</accession>
<dbReference type="PANTHER" id="PTHR21148">
    <property type="entry name" value="THIOREDOXIN DOMAIN-CONTAINING PROTEIN 9"/>
    <property type="match status" value="1"/>
</dbReference>
<dbReference type="EMBL" id="PKMF04000111">
    <property type="protein sequence ID" value="KAK7849628.1"/>
    <property type="molecule type" value="Genomic_DNA"/>
</dbReference>
<dbReference type="AlphaFoldDB" id="A0AAW0LGS9"/>
<evidence type="ECO:0000313" key="3">
    <source>
        <dbReference type="Proteomes" id="UP000237347"/>
    </source>
</evidence>
<dbReference type="SUPFAM" id="SSF52833">
    <property type="entry name" value="Thioredoxin-like"/>
    <property type="match status" value="1"/>
</dbReference>
<proteinExistence type="predicted"/>
<protein>
    <submittedName>
        <fullName evidence="1">Thioredoxin domain-containing protein 9 like protein</fullName>
    </submittedName>
</protein>
<reference evidence="1" key="3">
    <citation type="submission" date="2023-07" db="EMBL/GenBank/DDBJ databases">
        <title>An improved reference 1 genome and first organelle genomes of Quercus suber.</title>
        <authorList>
            <consortium name="Genosuber Consortium"/>
            <person name="Usie A."/>
            <person name="Serra O."/>
            <person name="Barros P."/>
        </authorList>
    </citation>
    <scope>NUCLEOTIDE SEQUENCE</scope>
    <source>
        <strain evidence="1">HL8</strain>
        <tissue evidence="1">Leaves</tissue>
    </source>
</reference>